<proteinExistence type="inferred from homology"/>
<comment type="caution">
    <text evidence="2">The sequence shown here is derived from an EMBL/GenBank/DDBJ whole genome shotgun (WGS) entry which is preliminary data.</text>
</comment>
<feature type="non-terminal residue" evidence="2">
    <location>
        <position position="61"/>
    </location>
</feature>
<evidence type="ECO:0000313" key="2">
    <source>
        <dbReference type="EMBL" id="KAL3724928.1"/>
    </source>
</evidence>
<evidence type="ECO:0000256" key="1">
    <source>
        <dbReference type="RuleBase" id="RU369102"/>
    </source>
</evidence>
<accession>A0ABD3JG44</accession>
<protein>
    <recommendedName>
        <fullName evidence="1">Glutathione S-transferase</fullName>
        <ecNumber evidence="1">2.5.1.18</ecNumber>
    </recommendedName>
</protein>
<dbReference type="EC" id="2.5.1.18" evidence="1"/>
<dbReference type="PANTHER" id="PTHR11260">
    <property type="entry name" value="GLUTATHIONE S-TRANSFERASE, GST, SUPERFAMILY, GST DOMAIN CONTAINING"/>
    <property type="match status" value="1"/>
</dbReference>
<reference evidence="2 3" key="1">
    <citation type="submission" date="2024-11" db="EMBL/GenBank/DDBJ databases">
        <title>Chromosome-level genome assembly of Eucalyptus globulus Labill. provides insights into its genome evolution.</title>
        <authorList>
            <person name="Li X."/>
        </authorList>
    </citation>
    <scope>NUCLEOTIDE SEQUENCE [LARGE SCALE GENOMIC DNA]</scope>
    <source>
        <strain evidence="2">CL2024</strain>
        <tissue evidence="2">Fresh tender leaves</tissue>
    </source>
</reference>
<dbReference type="GO" id="GO:0004364">
    <property type="term" value="F:glutathione transferase activity"/>
    <property type="evidence" value="ECO:0007669"/>
    <property type="project" value="UniProtKB-UniRule"/>
</dbReference>
<comment type="function">
    <text evidence="1">Is involved in the conjugation of reduced glutathione to a wide number of exogenous and endogenous hydrophobic electrophiles.</text>
</comment>
<keyword evidence="1" id="KW-0808">Transferase</keyword>
<dbReference type="SUPFAM" id="SSF52833">
    <property type="entry name" value="Thioredoxin-like"/>
    <property type="match status" value="1"/>
</dbReference>
<dbReference type="AlphaFoldDB" id="A0ABD3JG44"/>
<keyword evidence="1" id="KW-0963">Cytoplasm</keyword>
<keyword evidence="3" id="KW-1185">Reference proteome</keyword>
<name>A0ABD3JG44_EUCGL</name>
<dbReference type="EMBL" id="JBJKBG010000008">
    <property type="protein sequence ID" value="KAL3724928.1"/>
    <property type="molecule type" value="Genomic_DNA"/>
</dbReference>
<sequence>MSQLEIIVSATSLLCTRIKWALTLKGFEDAMIVEDRRKRKSELLWKSNPVHKKVPVPLDNG</sequence>
<dbReference type="InterPro" id="IPR045073">
    <property type="entry name" value="Omega/Tau-like"/>
</dbReference>
<comment type="catalytic activity">
    <reaction evidence="1">
        <text>RX + glutathione = an S-substituted glutathione + a halide anion + H(+)</text>
        <dbReference type="Rhea" id="RHEA:16437"/>
        <dbReference type="ChEBI" id="CHEBI:15378"/>
        <dbReference type="ChEBI" id="CHEBI:16042"/>
        <dbReference type="ChEBI" id="CHEBI:17792"/>
        <dbReference type="ChEBI" id="CHEBI:57925"/>
        <dbReference type="ChEBI" id="CHEBI:90779"/>
        <dbReference type="EC" id="2.5.1.18"/>
    </reaction>
</comment>
<comment type="subcellular location">
    <subcellularLocation>
        <location evidence="1">Cytoplasm</location>
        <location evidence="1">Cytosol</location>
    </subcellularLocation>
</comment>
<dbReference type="PANTHER" id="PTHR11260:SF614">
    <property type="entry name" value="GLUTATHIONE S-TRANSFERASE"/>
    <property type="match status" value="1"/>
</dbReference>
<comment type="similarity">
    <text evidence="1">Belongs to the GST superfamily.</text>
</comment>
<dbReference type="GO" id="GO:0005829">
    <property type="term" value="C:cytosol"/>
    <property type="evidence" value="ECO:0007669"/>
    <property type="project" value="UniProtKB-SubCell"/>
</dbReference>
<dbReference type="InterPro" id="IPR036249">
    <property type="entry name" value="Thioredoxin-like_sf"/>
</dbReference>
<dbReference type="Gene3D" id="3.40.30.10">
    <property type="entry name" value="Glutaredoxin"/>
    <property type="match status" value="1"/>
</dbReference>
<dbReference type="Proteomes" id="UP001634007">
    <property type="component" value="Unassembled WGS sequence"/>
</dbReference>
<gene>
    <name evidence="2" type="ORF">ACJRO7_030007</name>
</gene>
<organism evidence="2 3">
    <name type="scientific">Eucalyptus globulus</name>
    <name type="common">Tasmanian blue gum</name>
    <dbReference type="NCBI Taxonomy" id="34317"/>
    <lineage>
        <taxon>Eukaryota</taxon>
        <taxon>Viridiplantae</taxon>
        <taxon>Streptophyta</taxon>
        <taxon>Embryophyta</taxon>
        <taxon>Tracheophyta</taxon>
        <taxon>Spermatophyta</taxon>
        <taxon>Magnoliopsida</taxon>
        <taxon>eudicotyledons</taxon>
        <taxon>Gunneridae</taxon>
        <taxon>Pentapetalae</taxon>
        <taxon>rosids</taxon>
        <taxon>malvids</taxon>
        <taxon>Myrtales</taxon>
        <taxon>Myrtaceae</taxon>
        <taxon>Myrtoideae</taxon>
        <taxon>Eucalypteae</taxon>
        <taxon>Eucalyptus</taxon>
    </lineage>
</organism>
<evidence type="ECO:0000313" key="3">
    <source>
        <dbReference type="Proteomes" id="UP001634007"/>
    </source>
</evidence>